<dbReference type="InterPro" id="IPR042855">
    <property type="entry name" value="V_SNARE_CC"/>
</dbReference>
<dbReference type="Gene3D" id="3.30.450.50">
    <property type="entry name" value="Longin domain"/>
    <property type="match status" value="1"/>
</dbReference>
<proteinExistence type="inferred from homology"/>
<keyword evidence="7 16" id="KW-0472">Membrane</keyword>
<evidence type="ECO:0000256" key="14">
    <source>
        <dbReference type="ARBA" id="ARBA00042194"/>
    </source>
</evidence>
<accession>A0A915LAF0</accession>
<keyword evidence="4 16" id="KW-0812">Transmembrane</keyword>
<keyword evidence="19" id="KW-1185">Reference proteome</keyword>
<dbReference type="GO" id="GO:0005794">
    <property type="term" value="C:Golgi apparatus"/>
    <property type="evidence" value="ECO:0007669"/>
    <property type="project" value="UniProtKB-SubCell"/>
</dbReference>
<evidence type="ECO:0000256" key="4">
    <source>
        <dbReference type="ARBA" id="ARBA00022692"/>
    </source>
</evidence>
<evidence type="ECO:0000256" key="3">
    <source>
        <dbReference type="ARBA" id="ARBA00022448"/>
    </source>
</evidence>
<dbReference type="CDD" id="cd14824">
    <property type="entry name" value="Longin"/>
    <property type="match status" value="1"/>
</dbReference>
<evidence type="ECO:0000256" key="7">
    <source>
        <dbReference type="ARBA" id="ARBA00023136"/>
    </source>
</evidence>
<evidence type="ECO:0000313" key="20">
    <source>
        <dbReference type="WBParaSite" id="nRc.2.0.1.t48049-RA"/>
    </source>
</evidence>
<dbReference type="Pfam" id="PF13774">
    <property type="entry name" value="Longin"/>
    <property type="match status" value="1"/>
</dbReference>
<dbReference type="GO" id="GO:0015031">
    <property type="term" value="P:protein transport"/>
    <property type="evidence" value="ECO:0007669"/>
    <property type="project" value="UniProtKB-KW"/>
</dbReference>
<dbReference type="PANTHER" id="PTHR21136:SF179">
    <property type="entry name" value="VESICLE ASSOCIATED MEMBRANE PROTEIN 7-RELATED"/>
    <property type="match status" value="1"/>
</dbReference>
<feature type="domain" description="Longin" evidence="17">
    <location>
        <begin position="7"/>
        <end position="117"/>
    </location>
</feature>
<evidence type="ECO:0000256" key="1">
    <source>
        <dbReference type="ARBA" id="ARBA00004163"/>
    </source>
</evidence>
<dbReference type="GO" id="GO:0005484">
    <property type="term" value="F:SNAP receptor activity"/>
    <property type="evidence" value="ECO:0007669"/>
    <property type="project" value="TreeGrafter"/>
</dbReference>
<dbReference type="PANTHER" id="PTHR21136">
    <property type="entry name" value="SNARE PROTEINS"/>
    <property type="match status" value="1"/>
</dbReference>
<dbReference type="GO" id="GO:0031201">
    <property type="term" value="C:SNARE complex"/>
    <property type="evidence" value="ECO:0007669"/>
    <property type="project" value="TreeGrafter"/>
</dbReference>
<dbReference type="GO" id="GO:0031902">
    <property type="term" value="C:late endosome membrane"/>
    <property type="evidence" value="ECO:0007669"/>
    <property type="project" value="UniProtKB-SubCell"/>
</dbReference>
<dbReference type="PRINTS" id="PR00219">
    <property type="entry name" value="SYNAPTOBREVN"/>
</dbReference>
<dbReference type="PROSITE" id="PS50859">
    <property type="entry name" value="LONGIN"/>
    <property type="match status" value="1"/>
</dbReference>
<comment type="subcellular location">
    <subcellularLocation>
        <location evidence="12">Cytoplasmic vesicle</location>
        <location evidence="12">Phagosome membrane</location>
        <topology evidence="12">Single-pass type IV membrane protein</topology>
    </subcellularLocation>
    <subcellularLocation>
        <location evidence="9">Cytoplasmic vesicle</location>
        <location evidence="9">Secretory vesicle membrane</location>
        <topology evidence="9">Single-pass type IV membrane protein</topology>
    </subcellularLocation>
    <subcellularLocation>
        <location evidence="1">Endoplasmic reticulum membrane</location>
        <topology evidence="1">Single-pass type IV membrane protein</topology>
    </subcellularLocation>
    <subcellularLocation>
        <location evidence="8">Golgi apparatus</location>
        <location evidence="8">trans-Golgi network membrane</location>
        <topology evidence="8">Single-pass type IV membrane protein</topology>
    </subcellularLocation>
    <subcellularLocation>
        <location evidence="10">Late endosome membrane</location>
        <topology evidence="10">Single-pass type IV membrane protein</topology>
    </subcellularLocation>
    <subcellularLocation>
        <location evidence="11">Lysosome membrane</location>
        <topology evidence="11">Single-pass type IV membrane protein</topology>
    </subcellularLocation>
</comment>
<dbReference type="OMA" id="NTKLMIM"/>
<organism evidence="19 20">
    <name type="scientific">Romanomermis culicivorax</name>
    <name type="common">Nematode worm</name>
    <dbReference type="NCBI Taxonomy" id="13658"/>
    <lineage>
        <taxon>Eukaryota</taxon>
        <taxon>Metazoa</taxon>
        <taxon>Ecdysozoa</taxon>
        <taxon>Nematoda</taxon>
        <taxon>Enoplea</taxon>
        <taxon>Dorylaimia</taxon>
        <taxon>Mermithida</taxon>
        <taxon>Mermithoidea</taxon>
        <taxon>Mermithidae</taxon>
        <taxon>Romanomermis</taxon>
    </lineage>
</organism>
<dbReference type="Pfam" id="PF00957">
    <property type="entry name" value="Synaptobrevin"/>
    <property type="match status" value="1"/>
</dbReference>
<dbReference type="GO" id="GO:0005765">
    <property type="term" value="C:lysosomal membrane"/>
    <property type="evidence" value="ECO:0007669"/>
    <property type="project" value="UniProtKB-SubCell"/>
</dbReference>
<feature type="domain" description="V-SNARE coiled-coil homology" evidence="18">
    <location>
        <begin position="134"/>
        <end position="194"/>
    </location>
</feature>
<evidence type="ECO:0000259" key="18">
    <source>
        <dbReference type="PROSITE" id="PS50892"/>
    </source>
</evidence>
<dbReference type="FunFam" id="1.20.5.110:FF:000004">
    <property type="entry name" value="Vesicle-associated membrane protein 7"/>
    <property type="match status" value="1"/>
</dbReference>
<keyword evidence="6 16" id="KW-1133">Transmembrane helix</keyword>
<sequence length="226" mass="25858">MPALFSLVARTNTILAKYAFCAGNFVEIVEQVLLRVPEKDPNDENDDNKLTFAFEKYFFHILVSNGTTYMCITDMDVDRVQVFAFLNDIRNRFSSTYGKRSQTAFAYGMNADFSIVLCNQMKAYFETESKSRNKFEEMRNNVEDLKAIMVKNIDGLVSRGERLELLVNRTENLESGSISFRESARKVSSMIWWRNMRMTIIIAISVLLVIFVIVTASCGGLSYSKC</sequence>
<dbReference type="InterPro" id="IPR010908">
    <property type="entry name" value="Longin_dom"/>
</dbReference>
<dbReference type="InterPro" id="IPR051097">
    <property type="entry name" value="Synaptobrevin-like_transport"/>
</dbReference>
<dbReference type="AlphaFoldDB" id="A0A915LAF0"/>
<evidence type="ECO:0000256" key="5">
    <source>
        <dbReference type="ARBA" id="ARBA00022927"/>
    </source>
</evidence>
<dbReference type="Gene3D" id="1.20.5.110">
    <property type="match status" value="1"/>
</dbReference>
<dbReference type="Proteomes" id="UP000887565">
    <property type="component" value="Unplaced"/>
</dbReference>
<evidence type="ECO:0000256" key="13">
    <source>
        <dbReference type="ARBA" id="ARBA00039269"/>
    </source>
</evidence>
<evidence type="ECO:0000256" key="6">
    <source>
        <dbReference type="ARBA" id="ARBA00022989"/>
    </source>
</evidence>
<evidence type="ECO:0000256" key="8">
    <source>
        <dbReference type="ARBA" id="ARBA00037801"/>
    </source>
</evidence>
<dbReference type="SMART" id="SM01270">
    <property type="entry name" value="Longin"/>
    <property type="match status" value="1"/>
</dbReference>
<feature type="transmembrane region" description="Helical" evidence="16">
    <location>
        <begin position="200"/>
        <end position="223"/>
    </location>
</feature>
<dbReference type="SUPFAM" id="SSF64356">
    <property type="entry name" value="SNARE-like"/>
    <property type="match status" value="1"/>
</dbReference>
<dbReference type="GO" id="GO:0006887">
    <property type="term" value="P:exocytosis"/>
    <property type="evidence" value="ECO:0007669"/>
    <property type="project" value="TreeGrafter"/>
</dbReference>
<dbReference type="InterPro" id="IPR001388">
    <property type="entry name" value="Synaptobrevin-like"/>
</dbReference>
<dbReference type="SUPFAM" id="SSF58038">
    <property type="entry name" value="SNARE fusion complex"/>
    <property type="match status" value="1"/>
</dbReference>
<name>A0A915LAF0_ROMCU</name>
<reference evidence="20" key="1">
    <citation type="submission" date="2022-11" db="UniProtKB">
        <authorList>
            <consortium name="WormBaseParasite"/>
        </authorList>
    </citation>
    <scope>IDENTIFICATION</scope>
</reference>
<comment type="similarity">
    <text evidence="2">Belongs to the synaptobrevin family.</text>
</comment>
<protein>
    <recommendedName>
        <fullName evidence="13">Vesicle-associated membrane protein 7</fullName>
    </recommendedName>
    <alternativeName>
        <fullName evidence="14">Synaptobrevin-like protein 1</fullName>
    </alternativeName>
</protein>
<evidence type="ECO:0000256" key="16">
    <source>
        <dbReference type="SAM" id="Phobius"/>
    </source>
</evidence>
<keyword evidence="5" id="KW-0653">Protein transport</keyword>
<dbReference type="GO" id="GO:0030658">
    <property type="term" value="C:transport vesicle membrane"/>
    <property type="evidence" value="ECO:0007669"/>
    <property type="project" value="UniProtKB-SubCell"/>
</dbReference>
<dbReference type="GO" id="GO:0005789">
    <property type="term" value="C:endoplasmic reticulum membrane"/>
    <property type="evidence" value="ECO:0007669"/>
    <property type="project" value="UniProtKB-SubCell"/>
</dbReference>
<evidence type="ECO:0000256" key="10">
    <source>
        <dbReference type="ARBA" id="ARBA00037845"/>
    </source>
</evidence>
<dbReference type="GO" id="GO:0030670">
    <property type="term" value="C:phagocytic vesicle membrane"/>
    <property type="evidence" value="ECO:0007669"/>
    <property type="project" value="UniProtKB-SubCell"/>
</dbReference>
<evidence type="ECO:0000256" key="11">
    <source>
        <dbReference type="ARBA" id="ARBA00037863"/>
    </source>
</evidence>
<dbReference type="PROSITE" id="PS50892">
    <property type="entry name" value="V_SNARE"/>
    <property type="match status" value="1"/>
</dbReference>
<evidence type="ECO:0000259" key="17">
    <source>
        <dbReference type="PROSITE" id="PS50859"/>
    </source>
</evidence>
<dbReference type="FunFam" id="3.30.450.50:FF:000015">
    <property type="entry name" value="Synaptobrevin 2 isoform 1"/>
    <property type="match status" value="1"/>
</dbReference>
<dbReference type="GO" id="GO:0006906">
    <property type="term" value="P:vesicle fusion"/>
    <property type="evidence" value="ECO:0007669"/>
    <property type="project" value="TreeGrafter"/>
</dbReference>
<keyword evidence="15" id="KW-0175">Coiled coil</keyword>
<evidence type="ECO:0000256" key="9">
    <source>
        <dbReference type="ARBA" id="ARBA00037803"/>
    </source>
</evidence>
<evidence type="ECO:0000256" key="15">
    <source>
        <dbReference type="PROSITE-ProRule" id="PRU00290"/>
    </source>
</evidence>
<evidence type="ECO:0000256" key="12">
    <source>
        <dbReference type="ARBA" id="ARBA00037875"/>
    </source>
</evidence>
<keyword evidence="3" id="KW-0813">Transport</keyword>
<dbReference type="InterPro" id="IPR011012">
    <property type="entry name" value="Longin-like_dom_sf"/>
</dbReference>
<evidence type="ECO:0000313" key="19">
    <source>
        <dbReference type="Proteomes" id="UP000887565"/>
    </source>
</evidence>
<dbReference type="GO" id="GO:0000149">
    <property type="term" value="F:SNARE binding"/>
    <property type="evidence" value="ECO:0007669"/>
    <property type="project" value="TreeGrafter"/>
</dbReference>
<dbReference type="WBParaSite" id="nRc.2.0.1.t48049-RA">
    <property type="protein sequence ID" value="nRc.2.0.1.t48049-RA"/>
    <property type="gene ID" value="nRc.2.0.1.g48049"/>
</dbReference>
<evidence type="ECO:0000256" key="2">
    <source>
        <dbReference type="ARBA" id="ARBA00008025"/>
    </source>
</evidence>